<organism evidence="2 3">
    <name type="scientific">[Clostridium] asparagiforme DSM 15981</name>
    <dbReference type="NCBI Taxonomy" id="518636"/>
    <lineage>
        <taxon>Bacteria</taxon>
        <taxon>Bacillati</taxon>
        <taxon>Bacillota</taxon>
        <taxon>Clostridia</taxon>
        <taxon>Lachnospirales</taxon>
        <taxon>Lachnospiraceae</taxon>
        <taxon>Enterocloster</taxon>
    </lineage>
</organism>
<evidence type="ECO:0000256" key="1">
    <source>
        <dbReference type="SAM" id="MobiDB-lite"/>
    </source>
</evidence>
<proteinExistence type="predicted"/>
<dbReference type="Proteomes" id="UP000004756">
    <property type="component" value="Unassembled WGS sequence"/>
</dbReference>
<reference evidence="2 3" key="2">
    <citation type="submission" date="2009-02" db="EMBL/GenBank/DDBJ databases">
        <title>Draft genome sequence of Clostridium asparagiforme (DSM 15981).</title>
        <authorList>
            <person name="Sudarsanam P."/>
            <person name="Ley R."/>
            <person name="Guruge J."/>
            <person name="Turnbaugh P.J."/>
            <person name="Mahowald M."/>
            <person name="Liep D."/>
            <person name="Gordon J."/>
        </authorList>
    </citation>
    <scope>NUCLEOTIDE SEQUENCE [LARGE SCALE GENOMIC DNA]</scope>
    <source>
        <strain evidence="2 3">DSM 15981</strain>
    </source>
</reference>
<comment type="caution">
    <text evidence="2">The sequence shown here is derived from an EMBL/GenBank/DDBJ whole genome shotgun (WGS) entry which is preliminary data.</text>
</comment>
<reference evidence="2 3" key="1">
    <citation type="submission" date="2009-01" db="EMBL/GenBank/DDBJ databases">
        <authorList>
            <person name="Fulton L."/>
            <person name="Clifton S."/>
            <person name="Fulton B."/>
            <person name="Xu J."/>
            <person name="Minx P."/>
            <person name="Pepin K.H."/>
            <person name="Johnson M."/>
            <person name="Bhonagiri V."/>
            <person name="Nash W.E."/>
            <person name="Mardis E.R."/>
            <person name="Wilson R.K."/>
        </authorList>
    </citation>
    <scope>NUCLEOTIDE SEQUENCE [LARGE SCALE GENOMIC DNA]</scope>
    <source>
        <strain evidence="2 3">DSM 15981</strain>
    </source>
</reference>
<feature type="region of interest" description="Disordered" evidence="1">
    <location>
        <begin position="1"/>
        <end position="22"/>
    </location>
</feature>
<evidence type="ECO:0000313" key="3">
    <source>
        <dbReference type="Proteomes" id="UP000004756"/>
    </source>
</evidence>
<evidence type="ECO:0000313" key="2">
    <source>
        <dbReference type="EMBL" id="EEG54332.1"/>
    </source>
</evidence>
<gene>
    <name evidence="2" type="ORF">CLOSTASPAR_03642</name>
</gene>
<dbReference type="EMBL" id="ACCJ01000280">
    <property type="protein sequence ID" value="EEG54332.1"/>
    <property type="molecule type" value="Genomic_DNA"/>
</dbReference>
<dbReference type="HOGENOM" id="CLU_2946953_0_0_9"/>
<keyword evidence="3" id="KW-1185">Reference proteome</keyword>
<protein>
    <submittedName>
        <fullName evidence="2">Uncharacterized protein</fullName>
    </submittedName>
</protein>
<name>C0D302_9FIRM</name>
<dbReference type="AlphaFoldDB" id="C0D302"/>
<feature type="non-terminal residue" evidence="2">
    <location>
        <position position="1"/>
    </location>
</feature>
<sequence>QAFLVSGAQRKPHKTDLPDRKRAQKMLDGTGKCALYCQRKGNEVLPWRKPEPLVRQIMS</sequence>
<accession>C0D302</accession>